<dbReference type="Proteomes" id="UP001163714">
    <property type="component" value="Unassembled WGS sequence"/>
</dbReference>
<reference evidence="3" key="1">
    <citation type="submission" date="2022-10" db="EMBL/GenBank/DDBJ databases">
        <title>Shewanella flava sp. nov, isolated from the estuary of the Fenhe River into the Yellow River.</title>
        <authorList>
            <person name="Li Y."/>
        </authorList>
    </citation>
    <scope>NUCLEOTIDE SEQUENCE</scope>
    <source>
        <strain evidence="3">FYR11-62</strain>
    </source>
</reference>
<dbReference type="EMBL" id="JAPDMX010000017">
    <property type="protein sequence ID" value="MCW3172361.1"/>
    <property type="molecule type" value="Genomic_DNA"/>
</dbReference>
<protein>
    <submittedName>
        <fullName evidence="3">M81 family metallopeptidase</fullName>
    </submittedName>
</protein>
<evidence type="ECO:0000313" key="3">
    <source>
        <dbReference type="EMBL" id="MCW3172361.1"/>
    </source>
</evidence>
<proteinExistence type="predicted"/>
<keyword evidence="4" id="KW-1185">Reference proteome</keyword>
<dbReference type="Pfam" id="PF07364">
    <property type="entry name" value="DUF1485"/>
    <property type="match status" value="1"/>
</dbReference>
<feature type="domain" description="Microcystin LR degradation protein MlrC C-terminal" evidence="1">
    <location>
        <begin position="374"/>
        <end position="554"/>
    </location>
</feature>
<dbReference type="RefSeq" id="WP_264725914.1">
    <property type="nucleotide sequence ID" value="NZ_JAPDMX010000017.1"/>
</dbReference>
<evidence type="ECO:0000259" key="1">
    <source>
        <dbReference type="Pfam" id="PF07171"/>
    </source>
</evidence>
<evidence type="ECO:0000313" key="4">
    <source>
        <dbReference type="Proteomes" id="UP001163714"/>
    </source>
</evidence>
<dbReference type="InterPro" id="IPR010799">
    <property type="entry name" value="MlrC_C"/>
</dbReference>
<gene>
    <name evidence="3" type="ORF">OHT75_07705</name>
</gene>
<comment type="caution">
    <text evidence="3">The sequence shown here is derived from an EMBL/GenBank/DDBJ whole genome shotgun (WGS) entry which is preliminary data.</text>
</comment>
<organism evidence="3 4">
    <name type="scientific">Shewanella subflava</name>
    <dbReference type="NCBI Taxonomy" id="2986476"/>
    <lineage>
        <taxon>Bacteria</taxon>
        <taxon>Pseudomonadati</taxon>
        <taxon>Pseudomonadota</taxon>
        <taxon>Gammaproteobacteria</taxon>
        <taxon>Alteromonadales</taxon>
        <taxon>Shewanellaceae</taxon>
        <taxon>Shewanella</taxon>
    </lineage>
</organism>
<name>A0ABT3I8H5_9GAMM</name>
<dbReference type="InterPro" id="IPR015995">
    <property type="entry name" value="MlrC_N"/>
</dbReference>
<evidence type="ECO:0000259" key="2">
    <source>
        <dbReference type="Pfam" id="PF07364"/>
    </source>
</evidence>
<dbReference type="Pfam" id="PF07171">
    <property type="entry name" value="MlrC_C"/>
    <property type="match status" value="1"/>
</dbReference>
<sequence>MKKYESDKNLTNRRNVLKILGLSSAAIMTTGIGNAFATGNSVKASAGALSTAGKSKKLRVSCVGFFHESNTYLTEGMGETELDSMRVFRGDQIKAALKGTAIGGPVDVCEEEGWDLVPGVVYYIDSSFSTVSDQAWKDAKKDIMDTLKAQLPLDMVYLCVHGGGMVKSTPDLEGDLAESVRALVGKDTMIVWSGDLHGKITDKMKDNMNFFSACKEYPHMDMNAAGRDAMYRGAAILAGESRPTVAYHKVPLLMPMSNTEEQGSFANRLKEKCIEIEKRPDVINCSVMHGFPYQDSDFCGVFPMVTTENNPQLAQDLVDDLAKWIWDHRKESLLELNDIGKTMSTVLAMLAKDGHYVRQPPTKGGIVDHAPIVIGDAADNPGGGAGGSGTYLLRALLETKGLGKVVLMSIHDPETAKAAVAAGVGATIDVSLGGKFEKLAGEPIKTKAYVKSISDGNEIVRGGTAYNAPFELGPTVRLVIEAENTVDVIVISGLCQAYDDTQGRPHGIAIQEYDVIGVKSGMHYQAFYNNFTDKILIVDVPGTTSRDVTLFEHTQLTMPMYPLDKSATFNI</sequence>
<feature type="domain" description="Microcystin LR degradation protein MlrC N-terminal" evidence="2">
    <location>
        <begin position="59"/>
        <end position="339"/>
    </location>
</feature>
<accession>A0ABT3I8H5</accession>